<dbReference type="PANTHER" id="PTHR18952:SF265">
    <property type="entry name" value="CARBONIC ANHYDRASE"/>
    <property type="match status" value="1"/>
</dbReference>
<dbReference type="InterPro" id="IPR001148">
    <property type="entry name" value="CA_dom"/>
</dbReference>
<comment type="similarity">
    <text evidence="1">Belongs to the alpha-carbonic anhydrase family.</text>
</comment>
<dbReference type="InterPro" id="IPR036398">
    <property type="entry name" value="CA_dom_sf"/>
</dbReference>
<comment type="caution">
    <text evidence="9">The sequence shown here is derived from an EMBL/GenBank/DDBJ whole genome shotgun (WGS) entry which is preliminary data.</text>
</comment>
<sequence length="268" mass="27568">MSARSWLTASALTVAAVTLVGCAQAAPAETAPTERPVTEPAHWSYDGDSGPESWAGLDDAFQACEAGTDQSPIDLPAAVPAPSTSIELSAEEAEGDVFDSGHAVEIETDGEGEILTFADDDYSLQQLHAHVPSEHTVAGQPAAAELHLVHADADGNLLVLGVLVTEGAASAALTPFIEAASHLADEDEVTLDVAAVLPASLENYEYSGSLTTPPCTEDVQWVVMGPPISMSAEQIDTLAGAHDHNARPTQPLGDRTVVGGAGEVEITG</sequence>
<feature type="signal peptide" evidence="7">
    <location>
        <begin position="1"/>
        <end position="25"/>
    </location>
</feature>
<evidence type="ECO:0000256" key="3">
    <source>
        <dbReference type="ARBA" id="ARBA00022723"/>
    </source>
</evidence>
<feature type="chain" id="PRO_5015595834" description="carbonic anhydrase" evidence="7">
    <location>
        <begin position="26"/>
        <end position="268"/>
    </location>
</feature>
<keyword evidence="4" id="KW-0862">Zinc</keyword>
<dbReference type="PANTHER" id="PTHR18952">
    <property type="entry name" value="CARBONIC ANHYDRASE"/>
    <property type="match status" value="1"/>
</dbReference>
<protein>
    <recommendedName>
        <fullName evidence="2">carbonic anhydrase</fullName>
        <ecNumber evidence="2">4.2.1.1</ecNumber>
    </recommendedName>
</protein>
<organism evidence="9 10">
    <name type="scientific">Cryobacterium zongtaii</name>
    <dbReference type="NCBI Taxonomy" id="1259217"/>
    <lineage>
        <taxon>Bacteria</taxon>
        <taxon>Bacillati</taxon>
        <taxon>Actinomycetota</taxon>
        <taxon>Actinomycetes</taxon>
        <taxon>Micrococcales</taxon>
        <taxon>Microbacteriaceae</taxon>
        <taxon>Cryobacterium</taxon>
    </lineage>
</organism>
<evidence type="ECO:0000256" key="4">
    <source>
        <dbReference type="ARBA" id="ARBA00022833"/>
    </source>
</evidence>
<name>A0A2S3ZGD9_9MICO</name>
<keyword evidence="7" id="KW-0732">Signal</keyword>
<proteinExistence type="inferred from homology"/>
<dbReference type="Proteomes" id="UP000237104">
    <property type="component" value="Unassembled WGS sequence"/>
</dbReference>
<evidence type="ECO:0000256" key="5">
    <source>
        <dbReference type="ARBA" id="ARBA00023239"/>
    </source>
</evidence>
<dbReference type="AlphaFoldDB" id="A0A2S3ZGD9"/>
<evidence type="ECO:0000313" key="10">
    <source>
        <dbReference type="Proteomes" id="UP000237104"/>
    </source>
</evidence>
<dbReference type="CDD" id="cd03124">
    <property type="entry name" value="alpha_CA_prokaryotic_like"/>
    <property type="match status" value="1"/>
</dbReference>
<dbReference type="OrthoDB" id="5327615at2"/>
<dbReference type="EC" id="4.2.1.1" evidence="2"/>
<reference evidence="9 10" key="1">
    <citation type="submission" date="2018-01" db="EMBL/GenBank/DDBJ databases">
        <title>Cryobacterium sp. nov., from glaciers in China.</title>
        <authorList>
            <person name="Liu Q."/>
            <person name="Xin Y.-H."/>
        </authorList>
    </citation>
    <scope>NUCLEOTIDE SEQUENCE [LARGE SCALE GENOMIC DNA]</scope>
    <source>
        <strain evidence="9 10">TMB1-8</strain>
    </source>
</reference>
<dbReference type="Gene3D" id="3.10.200.10">
    <property type="entry name" value="Alpha carbonic anhydrase"/>
    <property type="match status" value="1"/>
</dbReference>
<dbReference type="RefSeq" id="WP_103430877.1">
    <property type="nucleotide sequence ID" value="NZ_PPXF01000037.1"/>
</dbReference>
<dbReference type="EMBL" id="PPXF01000037">
    <property type="protein sequence ID" value="POH66418.1"/>
    <property type="molecule type" value="Genomic_DNA"/>
</dbReference>
<evidence type="ECO:0000313" key="9">
    <source>
        <dbReference type="EMBL" id="POH66418.1"/>
    </source>
</evidence>
<dbReference type="PROSITE" id="PS51144">
    <property type="entry name" value="ALPHA_CA_2"/>
    <property type="match status" value="1"/>
</dbReference>
<keyword evidence="5" id="KW-0456">Lyase</keyword>
<evidence type="ECO:0000256" key="1">
    <source>
        <dbReference type="ARBA" id="ARBA00010718"/>
    </source>
</evidence>
<comment type="catalytic activity">
    <reaction evidence="6">
        <text>hydrogencarbonate + H(+) = CO2 + H2O</text>
        <dbReference type="Rhea" id="RHEA:10748"/>
        <dbReference type="ChEBI" id="CHEBI:15377"/>
        <dbReference type="ChEBI" id="CHEBI:15378"/>
        <dbReference type="ChEBI" id="CHEBI:16526"/>
        <dbReference type="ChEBI" id="CHEBI:17544"/>
        <dbReference type="EC" id="4.2.1.1"/>
    </reaction>
</comment>
<dbReference type="GO" id="GO:0008270">
    <property type="term" value="F:zinc ion binding"/>
    <property type="evidence" value="ECO:0007669"/>
    <property type="project" value="InterPro"/>
</dbReference>
<evidence type="ECO:0000256" key="7">
    <source>
        <dbReference type="SAM" id="SignalP"/>
    </source>
</evidence>
<dbReference type="Pfam" id="PF00194">
    <property type="entry name" value="Carb_anhydrase"/>
    <property type="match status" value="1"/>
</dbReference>
<dbReference type="SUPFAM" id="SSF51069">
    <property type="entry name" value="Carbonic anhydrase"/>
    <property type="match status" value="1"/>
</dbReference>
<dbReference type="PROSITE" id="PS51257">
    <property type="entry name" value="PROKAR_LIPOPROTEIN"/>
    <property type="match status" value="1"/>
</dbReference>
<dbReference type="SMART" id="SM01057">
    <property type="entry name" value="Carb_anhydrase"/>
    <property type="match status" value="1"/>
</dbReference>
<dbReference type="GO" id="GO:0004089">
    <property type="term" value="F:carbonate dehydratase activity"/>
    <property type="evidence" value="ECO:0007669"/>
    <property type="project" value="UniProtKB-EC"/>
</dbReference>
<accession>A0A2S3ZGD9</accession>
<evidence type="ECO:0000256" key="6">
    <source>
        <dbReference type="ARBA" id="ARBA00048348"/>
    </source>
</evidence>
<evidence type="ECO:0000259" key="8">
    <source>
        <dbReference type="PROSITE" id="PS51144"/>
    </source>
</evidence>
<dbReference type="InterPro" id="IPR041891">
    <property type="entry name" value="Alpha_CA_prokaryot-like"/>
</dbReference>
<gene>
    <name evidence="9" type="ORF">C3B59_08315</name>
</gene>
<evidence type="ECO:0000256" key="2">
    <source>
        <dbReference type="ARBA" id="ARBA00012925"/>
    </source>
</evidence>
<dbReference type="InterPro" id="IPR023561">
    <property type="entry name" value="Carbonic_anhydrase_a-class"/>
</dbReference>
<keyword evidence="3" id="KW-0479">Metal-binding</keyword>
<feature type="domain" description="Alpha-carbonic anhydrase" evidence="8">
    <location>
        <begin position="41"/>
        <end position="261"/>
    </location>
</feature>